<keyword evidence="3" id="KW-1185">Reference proteome</keyword>
<dbReference type="EMBL" id="FOOX01000006">
    <property type="protein sequence ID" value="SFG58543.1"/>
    <property type="molecule type" value="Genomic_DNA"/>
</dbReference>
<dbReference type="InterPro" id="IPR036779">
    <property type="entry name" value="LysM_dom_sf"/>
</dbReference>
<proteinExistence type="predicted"/>
<reference evidence="3" key="1">
    <citation type="submission" date="2016-10" db="EMBL/GenBank/DDBJ databases">
        <authorList>
            <person name="Varghese N."/>
            <person name="Submissions S."/>
        </authorList>
    </citation>
    <scope>NUCLEOTIDE SEQUENCE [LARGE SCALE GENOMIC DNA]</scope>
    <source>
        <strain evidence="3">DSM 17038</strain>
    </source>
</reference>
<dbReference type="SUPFAM" id="SSF54106">
    <property type="entry name" value="LysM domain"/>
    <property type="match status" value="1"/>
</dbReference>
<feature type="domain" description="LysM" evidence="1">
    <location>
        <begin position="2"/>
        <end position="46"/>
    </location>
</feature>
<dbReference type="Gene3D" id="2.60.120.260">
    <property type="entry name" value="Galactose-binding domain-like"/>
    <property type="match status" value="1"/>
</dbReference>
<dbReference type="SMART" id="SM00257">
    <property type="entry name" value="LysM"/>
    <property type="match status" value="1"/>
</dbReference>
<dbReference type="InterPro" id="IPR038144">
    <property type="entry name" value="IPI"/>
</dbReference>
<accession>A0A1I2T0W5</accession>
<evidence type="ECO:0000313" key="3">
    <source>
        <dbReference type="Proteomes" id="UP000199337"/>
    </source>
</evidence>
<dbReference type="Pfam" id="PF12690">
    <property type="entry name" value="BsuPI"/>
    <property type="match status" value="1"/>
</dbReference>
<gene>
    <name evidence="2" type="ORF">SAMN05660649_02103</name>
</gene>
<organism evidence="2 3">
    <name type="scientific">Desulfotruncus arcticus DSM 17038</name>
    <dbReference type="NCBI Taxonomy" id="1121424"/>
    <lineage>
        <taxon>Bacteria</taxon>
        <taxon>Bacillati</taxon>
        <taxon>Bacillota</taxon>
        <taxon>Clostridia</taxon>
        <taxon>Eubacteriales</taxon>
        <taxon>Desulfallaceae</taxon>
        <taxon>Desulfotruncus</taxon>
    </lineage>
</organism>
<dbReference type="RefSeq" id="WP_165613460.1">
    <property type="nucleotide sequence ID" value="NZ_FOOX01000006.1"/>
</dbReference>
<protein>
    <submittedName>
        <fullName evidence="2">LysM domain-containing protein</fullName>
    </submittedName>
</protein>
<dbReference type="PROSITE" id="PS51782">
    <property type="entry name" value="LYSM"/>
    <property type="match status" value="1"/>
</dbReference>
<dbReference type="Gene3D" id="2.60.40.2360">
    <property type="entry name" value="Intracellular proteinase inhibitor BsuPI"/>
    <property type="match status" value="1"/>
</dbReference>
<dbReference type="Proteomes" id="UP000199337">
    <property type="component" value="Unassembled WGS sequence"/>
</dbReference>
<evidence type="ECO:0000313" key="2">
    <source>
        <dbReference type="EMBL" id="SFG58543.1"/>
    </source>
</evidence>
<dbReference type="AlphaFoldDB" id="A0A1I2T0W5"/>
<dbReference type="Gene3D" id="3.10.350.10">
    <property type="entry name" value="LysM domain"/>
    <property type="match status" value="1"/>
</dbReference>
<dbReference type="STRING" id="341036.SAMN05660649_02103"/>
<dbReference type="InterPro" id="IPR018392">
    <property type="entry name" value="LysM"/>
</dbReference>
<dbReference type="Pfam" id="PF01476">
    <property type="entry name" value="LysM"/>
    <property type="match status" value="1"/>
</dbReference>
<dbReference type="CDD" id="cd00118">
    <property type="entry name" value="LysM"/>
    <property type="match status" value="1"/>
</dbReference>
<evidence type="ECO:0000259" key="1">
    <source>
        <dbReference type="PROSITE" id="PS51782"/>
    </source>
</evidence>
<dbReference type="InterPro" id="IPR020481">
    <property type="entry name" value="Intracell_prot_inh_BsuPI"/>
</dbReference>
<sequence>MATYQIKRGDTLHQVAERHGLTPQQLAELNGFREFKQFRAGQRVYIPDYAYDYYEYPRESEYATRYYDDIRYDIRTRRRRCHHGEDIPIIYSYCNLAKRPKSFRYPDGRRVGFVVSHHGREIRRWDDHDFGYHKSGVFMLGPGECRTYRSSWDLRDHRGYYVSHGPHIIRAYDRSYSKRYVEADVEVLGIETGPSKVYSPCSRSNMLRNPDFEKWLDRNVPENWSAVNVKRSSRAHSGNYAAELGAAADKRAILSQSVPGASGRIYEVTFWASENLLLGRVSDFKLEVAIYVYNDRGRQIGRVDPVYRPESLPNGTYQQFTFSTGLLPSGTDWMELRFEFRPGTGNISSVLVDDVSLKCKY</sequence>
<name>A0A1I2T0W5_9FIRM</name>